<dbReference type="InterPro" id="IPR036388">
    <property type="entry name" value="WH-like_DNA-bd_sf"/>
</dbReference>
<keyword evidence="3" id="KW-0805">Transcription regulation</keyword>
<dbReference type="Gene3D" id="1.10.10.10">
    <property type="entry name" value="Winged helix-like DNA-binding domain superfamily/Winged helix DNA-binding domain"/>
    <property type="match status" value="1"/>
</dbReference>
<gene>
    <name evidence="7" type="ORF">J2S18_003035</name>
</gene>
<evidence type="ECO:0000256" key="1">
    <source>
        <dbReference type="ARBA" id="ARBA00004496"/>
    </source>
</evidence>
<keyword evidence="5" id="KW-0804">Transcription</keyword>
<comment type="caution">
    <text evidence="7">The sequence shown here is derived from an EMBL/GenBank/DDBJ whole genome shotgun (WGS) entry which is preliminary data.</text>
</comment>
<dbReference type="SMART" id="SM00347">
    <property type="entry name" value="HTH_MARR"/>
    <property type="match status" value="1"/>
</dbReference>
<dbReference type="RefSeq" id="WP_307488003.1">
    <property type="nucleotide sequence ID" value="NZ_JAUSUF010000017.1"/>
</dbReference>
<keyword evidence="8" id="KW-1185">Reference proteome</keyword>
<evidence type="ECO:0000259" key="6">
    <source>
        <dbReference type="PROSITE" id="PS50995"/>
    </source>
</evidence>
<evidence type="ECO:0000256" key="3">
    <source>
        <dbReference type="ARBA" id="ARBA00023015"/>
    </source>
</evidence>
<dbReference type="Pfam" id="PF22381">
    <property type="entry name" value="Staph_reg_Sar_Rot"/>
    <property type="match status" value="1"/>
</dbReference>
<keyword evidence="2" id="KW-0963">Cytoplasm</keyword>
<evidence type="ECO:0000313" key="8">
    <source>
        <dbReference type="Proteomes" id="UP001228504"/>
    </source>
</evidence>
<sequence length="148" mass="17616">MDNKLKLEDQLCFKMYSISKSMIRIYGPLLKSIGLTYPQYLIMMVLWEDNKIDFKDMSFKLKMKTGTLTPIITKLESRGYLNRVKNSTDDRKIYIEITKKGSELEEKATNIPKELGCKTHLNEEEYFRYLKDFNELIAKLDYIEKYIK</sequence>
<evidence type="ECO:0000256" key="4">
    <source>
        <dbReference type="ARBA" id="ARBA00023125"/>
    </source>
</evidence>
<comment type="subcellular location">
    <subcellularLocation>
        <location evidence="1">Cytoplasm</location>
    </subcellularLocation>
</comment>
<dbReference type="PANTHER" id="PTHR33164">
    <property type="entry name" value="TRANSCRIPTIONAL REGULATOR, MARR FAMILY"/>
    <property type="match status" value="1"/>
</dbReference>
<dbReference type="InterPro" id="IPR055166">
    <property type="entry name" value="Transc_reg_Sar_Rot_HTH"/>
</dbReference>
<feature type="domain" description="HTH marR-type" evidence="6">
    <location>
        <begin position="8"/>
        <end position="148"/>
    </location>
</feature>
<accession>A0ABT9UXT2</accession>
<protein>
    <submittedName>
        <fullName evidence="7">DNA-binding MarR family transcriptional regulator</fullName>
    </submittedName>
</protein>
<proteinExistence type="predicted"/>
<dbReference type="GO" id="GO:0003677">
    <property type="term" value="F:DNA binding"/>
    <property type="evidence" value="ECO:0007669"/>
    <property type="project" value="UniProtKB-KW"/>
</dbReference>
<evidence type="ECO:0000313" key="7">
    <source>
        <dbReference type="EMBL" id="MDQ0151059.1"/>
    </source>
</evidence>
<name>A0ABT9UXT2_9FIRM</name>
<dbReference type="InterPro" id="IPR039422">
    <property type="entry name" value="MarR/SlyA-like"/>
</dbReference>
<dbReference type="InterPro" id="IPR036390">
    <property type="entry name" value="WH_DNA-bd_sf"/>
</dbReference>
<evidence type="ECO:0000256" key="2">
    <source>
        <dbReference type="ARBA" id="ARBA00022490"/>
    </source>
</evidence>
<keyword evidence="4 7" id="KW-0238">DNA-binding</keyword>
<dbReference type="InterPro" id="IPR000835">
    <property type="entry name" value="HTH_MarR-typ"/>
</dbReference>
<organism evidence="7 8">
    <name type="scientific">Eubacterium multiforme</name>
    <dbReference type="NCBI Taxonomy" id="83339"/>
    <lineage>
        <taxon>Bacteria</taxon>
        <taxon>Bacillati</taxon>
        <taxon>Bacillota</taxon>
        <taxon>Clostridia</taxon>
        <taxon>Eubacteriales</taxon>
        <taxon>Eubacteriaceae</taxon>
        <taxon>Eubacterium</taxon>
    </lineage>
</organism>
<reference evidence="7 8" key="1">
    <citation type="submission" date="2023-07" db="EMBL/GenBank/DDBJ databases">
        <title>Genomic Encyclopedia of Type Strains, Phase IV (KMG-IV): sequencing the most valuable type-strain genomes for metagenomic binning, comparative biology and taxonomic classification.</title>
        <authorList>
            <person name="Goeker M."/>
        </authorList>
    </citation>
    <scope>NUCLEOTIDE SEQUENCE [LARGE SCALE GENOMIC DNA]</scope>
    <source>
        <strain evidence="7 8">DSM 20694</strain>
    </source>
</reference>
<evidence type="ECO:0000256" key="5">
    <source>
        <dbReference type="ARBA" id="ARBA00023163"/>
    </source>
</evidence>
<dbReference type="PANTHER" id="PTHR33164:SF5">
    <property type="entry name" value="ORGANIC HYDROPEROXIDE RESISTANCE TRANSCRIPTIONAL REGULATOR"/>
    <property type="match status" value="1"/>
</dbReference>
<dbReference type="SUPFAM" id="SSF46785">
    <property type="entry name" value="Winged helix' DNA-binding domain"/>
    <property type="match status" value="1"/>
</dbReference>
<dbReference type="PROSITE" id="PS50995">
    <property type="entry name" value="HTH_MARR_2"/>
    <property type="match status" value="1"/>
</dbReference>
<dbReference type="Proteomes" id="UP001228504">
    <property type="component" value="Unassembled WGS sequence"/>
</dbReference>
<dbReference type="EMBL" id="JAUSUF010000017">
    <property type="protein sequence ID" value="MDQ0151059.1"/>
    <property type="molecule type" value="Genomic_DNA"/>
</dbReference>